<dbReference type="Gene3D" id="1.10.540.10">
    <property type="entry name" value="Acyl-CoA dehydrogenase/oxidase, N-terminal domain"/>
    <property type="match status" value="1"/>
</dbReference>
<evidence type="ECO:0000259" key="9">
    <source>
        <dbReference type="Pfam" id="PF02771"/>
    </source>
</evidence>
<dbReference type="Gene3D" id="2.40.110.10">
    <property type="entry name" value="Butyryl-CoA Dehydrogenase, subunit A, domain 2"/>
    <property type="match status" value="1"/>
</dbReference>
<dbReference type="InterPro" id="IPR013786">
    <property type="entry name" value="AcylCoA_DH/ox_N"/>
</dbReference>
<evidence type="ECO:0000313" key="11">
    <source>
        <dbReference type="Proteomes" id="UP000800035"/>
    </source>
</evidence>
<keyword evidence="4 6" id="KW-0274">FAD</keyword>
<reference evidence="10" key="1">
    <citation type="journal article" date="2020" name="Stud. Mycol.">
        <title>101 Dothideomycetes genomes: a test case for predicting lifestyles and emergence of pathogens.</title>
        <authorList>
            <person name="Haridas S."/>
            <person name="Albert R."/>
            <person name="Binder M."/>
            <person name="Bloem J."/>
            <person name="Labutti K."/>
            <person name="Salamov A."/>
            <person name="Andreopoulos B."/>
            <person name="Baker S."/>
            <person name="Barry K."/>
            <person name="Bills G."/>
            <person name="Bluhm B."/>
            <person name="Cannon C."/>
            <person name="Castanera R."/>
            <person name="Culley D."/>
            <person name="Daum C."/>
            <person name="Ezra D."/>
            <person name="Gonzalez J."/>
            <person name="Henrissat B."/>
            <person name="Kuo A."/>
            <person name="Liang C."/>
            <person name="Lipzen A."/>
            <person name="Lutzoni F."/>
            <person name="Magnuson J."/>
            <person name="Mondo S."/>
            <person name="Nolan M."/>
            <person name="Ohm R."/>
            <person name="Pangilinan J."/>
            <person name="Park H.-J."/>
            <person name="Ramirez L."/>
            <person name="Alfaro M."/>
            <person name="Sun H."/>
            <person name="Tritt A."/>
            <person name="Yoshinaga Y."/>
            <person name="Zwiers L.-H."/>
            <person name="Turgeon B."/>
            <person name="Goodwin S."/>
            <person name="Spatafora J."/>
            <person name="Crous P."/>
            <person name="Grigoriev I."/>
        </authorList>
    </citation>
    <scope>NUCLEOTIDE SEQUENCE</scope>
    <source>
        <strain evidence="10">CBS 675.92</strain>
    </source>
</reference>
<evidence type="ECO:0000256" key="3">
    <source>
        <dbReference type="ARBA" id="ARBA00022630"/>
    </source>
</evidence>
<organism evidence="10 11">
    <name type="scientific">Byssothecium circinans</name>
    <dbReference type="NCBI Taxonomy" id="147558"/>
    <lineage>
        <taxon>Eukaryota</taxon>
        <taxon>Fungi</taxon>
        <taxon>Dikarya</taxon>
        <taxon>Ascomycota</taxon>
        <taxon>Pezizomycotina</taxon>
        <taxon>Dothideomycetes</taxon>
        <taxon>Pleosporomycetidae</taxon>
        <taxon>Pleosporales</taxon>
        <taxon>Massarineae</taxon>
        <taxon>Massarinaceae</taxon>
        <taxon>Byssothecium</taxon>
    </lineage>
</organism>
<dbReference type="InterPro" id="IPR009075">
    <property type="entry name" value="AcylCo_DH/oxidase_C"/>
</dbReference>
<sequence>MTTPILPFSEPPYLAGLPSPYYNASHLRWQKACRDFIGKHLLDYALQWDTEETVPDHVFPTFAEAGMLLPSLPAPLPVEWLKKLGVHDILGAVKVEEFDYIHNMIYSDEMARSGLAGPSGSLTTGMAFGVPPIIKYGSPDLQQRFLPSLLLCKKRTCIAITEPEAGSDVANITTTATKTADGKHYIVNGTKKWITNGIWSDYSSMAVRTGGPGPAGLSMLVVPLKGYPGVSMRRLKVGGQVSAGTTFIELDDVKVPVENLIGSEGQGMKYIMTNFNHERLTIAIGATRQSRVALASATEYILKREAFGKPLVEQPVVRHRLAKAGALLESQWAWVEQFVYQMTKLPKEAADVELGGLTAMVKAQSGIVLNECAQVAVLLFGGNGYTKSGQGELVERIYRETPGIRIPGGSEDVMLDLGIRQLVKNFKAKTKALERPSGSSKL</sequence>
<dbReference type="InterPro" id="IPR009100">
    <property type="entry name" value="AcylCoA_DH/oxidase_NM_dom_sf"/>
</dbReference>
<dbReference type="GO" id="GO:0003995">
    <property type="term" value="F:acyl-CoA dehydrogenase activity"/>
    <property type="evidence" value="ECO:0007669"/>
    <property type="project" value="TreeGrafter"/>
</dbReference>
<gene>
    <name evidence="10" type="ORF">CC80DRAFT_492506</name>
</gene>
<dbReference type="OrthoDB" id="10254877at2759"/>
<dbReference type="Proteomes" id="UP000800035">
    <property type="component" value="Unassembled WGS sequence"/>
</dbReference>
<dbReference type="InterPro" id="IPR006091">
    <property type="entry name" value="Acyl-CoA_Oxase/DH_mid-dom"/>
</dbReference>
<feature type="domain" description="Acyl-CoA dehydrogenase/oxidase N-terminal" evidence="9">
    <location>
        <begin position="25"/>
        <end position="149"/>
    </location>
</feature>
<dbReference type="SUPFAM" id="SSF56645">
    <property type="entry name" value="Acyl-CoA dehydrogenase NM domain-like"/>
    <property type="match status" value="1"/>
</dbReference>
<dbReference type="Pfam" id="PF02770">
    <property type="entry name" value="Acyl-CoA_dh_M"/>
    <property type="match status" value="1"/>
</dbReference>
<evidence type="ECO:0000256" key="6">
    <source>
        <dbReference type="RuleBase" id="RU362125"/>
    </source>
</evidence>
<protein>
    <submittedName>
        <fullName evidence="10">Short-chain specific acyl-CoA dehydrogenase mitochondrial</fullName>
    </submittedName>
</protein>
<feature type="domain" description="Acyl-CoA dehydrogenase/oxidase C-terminal" evidence="7">
    <location>
        <begin position="265"/>
        <end position="421"/>
    </location>
</feature>
<evidence type="ECO:0000256" key="2">
    <source>
        <dbReference type="ARBA" id="ARBA00009347"/>
    </source>
</evidence>
<name>A0A6A5TUE0_9PLEO</name>
<dbReference type="EMBL" id="ML976992">
    <property type="protein sequence ID" value="KAF1956245.1"/>
    <property type="molecule type" value="Genomic_DNA"/>
</dbReference>
<dbReference type="GO" id="GO:0033539">
    <property type="term" value="P:fatty acid beta-oxidation using acyl-CoA dehydrogenase"/>
    <property type="evidence" value="ECO:0007669"/>
    <property type="project" value="TreeGrafter"/>
</dbReference>
<keyword evidence="11" id="KW-1185">Reference proteome</keyword>
<dbReference type="GO" id="GO:0050660">
    <property type="term" value="F:flavin adenine dinucleotide binding"/>
    <property type="evidence" value="ECO:0007669"/>
    <property type="project" value="InterPro"/>
</dbReference>
<evidence type="ECO:0000259" key="8">
    <source>
        <dbReference type="Pfam" id="PF02770"/>
    </source>
</evidence>
<dbReference type="InterPro" id="IPR050741">
    <property type="entry name" value="Acyl-CoA_dehydrogenase"/>
</dbReference>
<accession>A0A6A5TUE0</accession>
<proteinExistence type="inferred from homology"/>
<dbReference type="InterPro" id="IPR046373">
    <property type="entry name" value="Acyl-CoA_Oxase/DH_mid-dom_sf"/>
</dbReference>
<evidence type="ECO:0000313" key="10">
    <source>
        <dbReference type="EMBL" id="KAF1956245.1"/>
    </source>
</evidence>
<dbReference type="GO" id="GO:0005737">
    <property type="term" value="C:cytoplasm"/>
    <property type="evidence" value="ECO:0007669"/>
    <property type="project" value="TreeGrafter"/>
</dbReference>
<keyword evidence="5 6" id="KW-0560">Oxidoreductase</keyword>
<evidence type="ECO:0000256" key="4">
    <source>
        <dbReference type="ARBA" id="ARBA00022827"/>
    </source>
</evidence>
<evidence type="ECO:0000259" key="7">
    <source>
        <dbReference type="Pfam" id="PF00441"/>
    </source>
</evidence>
<dbReference type="InterPro" id="IPR036250">
    <property type="entry name" value="AcylCo_DH-like_C"/>
</dbReference>
<evidence type="ECO:0000256" key="5">
    <source>
        <dbReference type="ARBA" id="ARBA00023002"/>
    </source>
</evidence>
<dbReference type="SUPFAM" id="SSF47203">
    <property type="entry name" value="Acyl-CoA dehydrogenase C-terminal domain-like"/>
    <property type="match status" value="1"/>
</dbReference>
<keyword evidence="3 6" id="KW-0285">Flavoprotein</keyword>
<dbReference type="PANTHER" id="PTHR48083:SF15">
    <property type="entry name" value="ACYL-COA DEHYDROGENASE APDG"/>
    <property type="match status" value="1"/>
</dbReference>
<evidence type="ECO:0000256" key="1">
    <source>
        <dbReference type="ARBA" id="ARBA00001974"/>
    </source>
</evidence>
<dbReference type="Pfam" id="PF02771">
    <property type="entry name" value="Acyl-CoA_dh_N"/>
    <property type="match status" value="1"/>
</dbReference>
<comment type="similarity">
    <text evidence="2 6">Belongs to the acyl-CoA dehydrogenase family.</text>
</comment>
<dbReference type="InterPro" id="IPR037069">
    <property type="entry name" value="AcylCoA_DH/ox_N_sf"/>
</dbReference>
<dbReference type="Pfam" id="PF00441">
    <property type="entry name" value="Acyl-CoA_dh_1"/>
    <property type="match status" value="1"/>
</dbReference>
<comment type="cofactor">
    <cofactor evidence="1 6">
        <name>FAD</name>
        <dbReference type="ChEBI" id="CHEBI:57692"/>
    </cofactor>
</comment>
<dbReference type="AlphaFoldDB" id="A0A6A5TUE0"/>
<dbReference type="Gene3D" id="1.20.140.10">
    <property type="entry name" value="Butyryl-CoA Dehydrogenase, subunit A, domain 3"/>
    <property type="match status" value="1"/>
</dbReference>
<feature type="domain" description="Acyl-CoA oxidase/dehydrogenase middle" evidence="8">
    <location>
        <begin position="157"/>
        <end position="253"/>
    </location>
</feature>
<dbReference type="PANTHER" id="PTHR48083">
    <property type="entry name" value="MEDIUM-CHAIN SPECIFIC ACYL-COA DEHYDROGENASE, MITOCHONDRIAL-RELATED"/>
    <property type="match status" value="1"/>
</dbReference>